<feature type="non-terminal residue" evidence="10">
    <location>
        <position position="1"/>
    </location>
</feature>
<dbReference type="InterPro" id="IPR003616">
    <property type="entry name" value="Post-SET_dom"/>
</dbReference>
<evidence type="ECO:0000259" key="8">
    <source>
        <dbReference type="PROSITE" id="PS50280"/>
    </source>
</evidence>
<evidence type="ECO:0000256" key="3">
    <source>
        <dbReference type="ARBA" id="ARBA00022603"/>
    </source>
</evidence>
<dbReference type="GO" id="GO:0032259">
    <property type="term" value="P:methylation"/>
    <property type="evidence" value="ECO:0007669"/>
    <property type="project" value="UniProtKB-KW"/>
</dbReference>
<proteinExistence type="predicted"/>
<dbReference type="InParanoid" id="A0A165FJC7"/>
<keyword evidence="11" id="KW-1185">Reference proteome</keyword>
<dbReference type="InterPro" id="IPR050973">
    <property type="entry name" value="H3K9_Histone-Lys_N-MTase"/>
</dbReference>
<protein>
    <submittedName>
        <fullName evidence="10">SET domain-containing protein</fullName>
    </submittedName>
</protein>
<dbReference type="GO" id="GO:0005694">
    <property type="term" value="C:chromosome"/>
    <property type="evidence" value="ECO:0007669"/>
    <property type="project" value="UniProtKB-SubCell"/>
</dbReference>
<dbReference type="PROSITE" id="PS50868">
    <property type="entry name" value="POST_SET"/>
    <property type="match status" value="1"/>
</dbReference>
<feature type="domain" description="SET" evidence="8">
    <location>
        <begin position="1"/>
        <end position="73"/>
    </location>
</feature>
<organism evidence="10 11">
    <name type="scientific">Exidia glandulosa HHB12029</name>
    <dbReference type="NCBI Taxonomy" id="1314781"/>
    <lineage>
        <taxon>Eukaryota</taxon>
        <taxon>Fungi</taxon>
        <taxon>Dikarya</taxon>
        <taxon>Basidiomycota</taxon>
        <taxon>Agaricomycotina</taxon>
        <taxon>Agaricomycetes</taxon>
        <taxon>Auriculariales</taxon>
        <taxon>Exidiaceae</taxon>
        <taxon>Exidia</taxon>
    </lineage>
</organism>
<feature type="domain" description="Post-SET" evidence="9">
    <location>
        <begin position="97"/>
        <end position="113"/>
    </location>
</feature>
<dbReference type="STRING" id="1314781.A0A165FJC7"/>
<keyword evidence="5" id="KW-0949">S-adenosyl-L-methionine</keyword>
<dbReference type="PANTHER" id="PTHR46223:SF3">
    <property type="entry name" value="HISTONE-LYSINE N-METHYLTRANSFERASE SET-23"/>
    <property type="match status" value="1"/>
</dbReference>
<evidence type="ECO:0000256" key="2">
    <source>
        <dbReference type="ARBA" id="ARBA00022454"/>
    </source>
</evidence>
<keyword evidence="3" id="KW-0489">Methyltransferase</keyword>
<dbReference type="EMBL" id="KV426081">
    <property type="protein sequence ID" value="KZV89095.1"/>
    <property type="molecule type" value="Genomic_DNA"/>
</dbReference>
<evidence type="ECO:0000313" key="10">
    <source>
        <dbReference type="EMBL" id="KZV89095.1"/>
    </source>
</evidence>
<evidence type="ECO:0000313" key="11">
    <source>
        <dbReference type="Proteomes" id="UP000077266"/>
    </source>
</evidence>
<dbReference type="Gene3D" id="2.170.270.10">
    <property type="entry name" value="SET domain"/>
    <property type="match status" value="1"/>
</dbReference>
<dbReference type="Pfam" id="PF00856">
    <property type="entry name" value="SET"/>
    <property type="match status" value="1"/>
</dbReference>
<sequence length="115" mass="13191">DKQPGDEEVDQNPSFTVDAFHAGNFTRFLNHCCDPNCVIVAVHIDEPHIRKPHLCIFTRRAVACDEELTFSYFGIDDDEKQMSKRRASFTEEDEHVKGMDCFCGADNCVGRFFRV</sequence>
<keyword evidence="6" id="KW-0479">Metal-binding</keyword>
<keyword evidence="2" id="KW-0158">Chromosome</keyword>
<dbReference type="PROSITE" id="PS50280">
    <property type="entry name" value="SET"/>
    <property type="match status" value="1"/>
</dbReference>
<keyword evidence="4" id="KW-0808">Transferase</keyword>
<dbReference type="InterPro" id="IPR046341">
    <property type="entry name" value="SET_dom_sf"/>
</dbReference>
<evidence type="ECO:0000256" key="4">
    <source>
        <dbReference type="ARBA" id="ARBA00022679"/>
    </source>
</evidence>
<evidence type="ECO:0000259" key="9">
    <source>
        <dbReference type="PROSITE" id="PS50868"/>
    </source>
</evidence>
<dbReference type="PANTHER" id="PTHR46223">
    <property type="entry name" value="HISTONE-LYSINE N-METHYLTRANSFERASE SUV39H"/>
    <property type="match status" value="1"/>
</dbReference>
<comment type="subcellular location">
    <subcellularLocation>
        <location evidence="1">Chromosome</location>
    </subcellularLocation>
</comment>
<reference evidence="10 11" key="1">
    <citation type="journal article" date="2016" name="Mol. Biol. Evol.">
        <title>Comparative Genomics of Early-Diverging Mushroom-Forming Fungi Provides Insights into the Origins of Lignocellulose Decay Capabilities.</title>
        <authorList>
            <person name="Nagy L.G."/>
            <person name="Riley R."/>
            <person name="Tritt A."/>
            <person name="Adam C."/>
            <person name="Daum C."/>
            <person name="Floudas D."/>
            <person name="Sun H."/>
            <person name="Yadav J.S."/>
            <person name="Pangilinan J."/>
            <person name="Larsson K.H."/>
            <person name="Matsuura K."/>
            <person name="Barry K."/>
            <person name="Labutti K."/>
            <person name="Kuo R."/>
            <person name="Ohm R.A."/>
            <person name="Bhattacharya S.S."/>
            <person name="Shirouzu T."/>
            <person name="Yoshinaga Y."/>
            <person name="Martin F.M."/>
            <person name="Grigoriev I.V."/>
            <person name="Hibbett D.S."/>
        </authorList>
    </citation>
    <scope>NUCLEOTIDE SEQUENCE [LARGE SCALE GENOMIC DNA]</scope>
    <source>
        <strain evidence="10 11">HHB12029</strain>
    </source>
</reference>
<dbReference type="AlphaFoldDB" id="A0A165FJC7"/>
<gene>
    <name evidence="10" type="ORF">EXIGLDRAFT_772041</name>
</gene>
<evidence type="ECO:0000256" key="5">
    <source>
        <dbReference type="ARBA" id="ARBA00022691"/>
    </source>
</evidence>
<dbReference type="GO" id="GO:0008168">
    <property type="term" value="F:methyltransferase activity"/>
    <property type="evidence" value="ECO:0007669"/>
    <property type="project" value="UniProtKB-KW"/>
</dbReference>
<name>A0A165FJC7_EXIGL</name>
<evidence type="ECO:0000256" key="6">
    <source>
        <dbReference type="ARBA" id="ARBA00022723"/>
    </source>
</evidence>
<dbReference type="GO" id="GO:0046872">
    <property type="term" value="F:metal ion binding"/>
    <property type="evidence" value="ECO:0007669"/>
    <property type="project" value="UniProtKB-KW"/>
</dbReference>
<evidence type="ECO:0000256" key="7">
    <source>
        <dbReference type="ARBA" id="ARBA00022833"/>
    </source>
</evidence>
<dbReference type="OrthoDB" id="308383at2759"/>
<accession>A0A165FJC7</accession>
<dbReference type="InterPro" id="IPR001214">
    <property type="entry name" value="SET_dom"/>
</dbReference>
<dbReference type="SUPFAM" id="SSF82199">
    <property type="entry name" value="SET domain"/>
    <property type="match status" value="1"/>
</dbReference>
<evidence type="ECO:0000256" key="1">
    <source>
        <dbReference type="ARBA" id="ARBA00004286"/>
    </source>
</evidence>
<keyword evidence="7" id="KW-0862">Zinc</keyword>
<dbReference type="Proteomes" id="UP000077266">
    <property type="component" value="Unassembled WGS sequence"/>
</dbReference>